<dbReference type="InterPro" id="IPR036864">
    <property type="entry name" value="Zn2-C6_fun-type_DNA-bd_sf"/>
</dbReference>
<dbReference type="GO" id="GO:0008270">
    <property type="term" value="F:zinc ion binding"/>
    <property type="evidence" value="ECO:0007669"/>
    <property type="project" value="InterPro"/>
</dbReference>
<dbReference type="CDD" id="cd00067">
    <property type="entry name" value="GAL4"/>
    <property type="match status" value="1"/>
</dbReference>
<feature type="compositionally biased region" description="Polar residues" evidence="2">
    <location>
        <begin position="1"/>
        <end position="11"/>
    </location>
</feature>
<dbReference type="Gene3D" id="4.10.240.10">
    <property type="entry name" value="Zn(2)-C6 fungal-type DNA-binding domain"/>
    <property type="match status" value="1"/>
</dbReference>
<dbReference type="SUPFAM" id="SSF57701">
    <property type="entry name" value="Zn2/Cys6 DNA-binding domain"/>
    <property type="match status" value="1"/>
</dbReference>
<evidence type="ECO:0000259" key="3">
    <source>
        <dbReference type="PROSITE" id="PS50048"/>
    </source>
</evidence>
<feature type="compositionally biased region" description="Basic residues" evidence="2">
    <location>
        <begin position="17"/>
        <end position="27"/>
    </location>
</feature>
<dbReference type="PROSITE" id="PS50048">
    <property type="entry name" value="ZN2_CY6_FUNGAL_2"/>
    <property type="match status" value="1"/>
</dbReference>
<evidence type="ECO:0000256" key="2">
    <source>
        <dbReference type="SAM" id="MobiDB-lite"/>
    </source>
</evidence>
<dbReference type="STRING" id="1231657.A0A1Y1ZQU7"/>
<dbReference type="PROSITE" id="PS00463">
    <property type="entry name" value="ZN2_CY6_FUNGAL_1"/>
    <property type="match status" value="1"/>
</dbReference>
<dbReference type="PANTHER" id="PTHR47784:SF9">
    <property type="entry name" value="ZN(II)2CYS6 TRANSCRIPTION FACTOR (EUROFUNG)"/>
    <property type="match status" value="1"/>
</dbReference>
<dbReference type="InterPro" id="IPR053157">
    <property type="entry name" value="Sterol_Uptake_Regulator"/>
</dbReference>
<dbReference type="GO" id="GO:0001228">
    <property type="term" value="F:DNA-binding transcription activator activity, RNA polymerase II-specific"/>
    <property type="evidence" value="ECO:0007669"/>
    <property type="project" value="TreeGrafter"/>
</dbReference>
<protein>
    <recommendedName>
        <fullName evidence="3">Zn(2)-C6 fungal-type domain-containing protein</fullName>
    </recommendedName>
</protein>
<dbReference type="PANTHER" id="PTHR47784">
    <property type="entry name" value="STEROL UPTAKE CONTROL PROTEIN 2"/>
    <property type="match status" value="1"/>
</dbReference>
<feature type="region of interest" description="Disordered" evidence="2">
    <location>
        <begin position="1"/>
        <end position="28"/>
    </location>
</feature>
<organism evidence="4 5">
    <name type="scientific">Clohesyomyces aquaticus</name>
    <dbReference type="NCBI Taxonomy" id="1231657"/>
    <lineage>
        <taxon>Eukaryota</taxon>
        <taxon>Fungi</taxon>
        <taxon>Dikarya</taxon>
        <taxon>Ascomycota</taxon>
        <taxon>Pezizomycotina</taxon>
        <taxon>Dothideomycetes</taxon>
        <taxon>Pleosporomycetidae</taxon>
        <taxon>Pleosporales</taxon>
        <taxon>Lindgomycetaceae</taxon>
        <taxon>Clohesyomyces</taxon>
    </lineage>
</organism>
<proteinExistence type="predicted"/>
<evidence type="ECO:0000313" key="5">
    <source>
        <dbReference type="Proteomes" id="UP000193144"/>
    </source>
</evidence>
<name>A0A1Y1ZQU7_9PLEO</name>
<dbReference type="InterPro" id="IPR001138">
    <property type="entry name" value="Zn2Cys6_DnaBD"/>
</dbReference>
<dbReference type="Proteomes" id="UP000193144">
    <property type="component" value="Unassembled WGS sequence"/>
</dbReference>
<accession>A0A1Y1ZQU7</accession>
<comment type="caution">
    <text evidence="4">The sequence shown here is derived from an EMBL/GenBank/DDBJ whole genome shotgun (WGS) entry which is preliminary data.</text>
</comment>
<keyword evidence="1" id="KW-0539">Nucleus</keyword>
<dbReference type="OrthoDB" id="416217at2759"/>
<evidence type="ECO:0000313" key="4">
    <source>
        <dbReference type="EMBL" id="ORY12623.1"/>
    </source>
</evidence>
<dbReference type="SMART" id="SM00066">
    <property type="entry name" value="GAL4"/>
    <property type="match status" value="1"/>
</dbReference>
<sequence length="494" mass="54941">MATTTVATSRFQEGPERRRKAHSKSRKGCGNCKLRRVKCDETRPRCQKCVSYGVSCTYDGKKSPLDLAAQGSFQVDLSRSESESGSGSEQVSFPVILSSQPRGQRVAAQVAQNAYIDPVRVSIKRNMAVMINEALNNEPEVAYGTGNGCGKQSWVFGESDLDVFQRFQERTVMTIGTAKTVPLYRNSFPQLAFSHPFLMHLCLGLTLMHDASLAPTPALKKRYTTASLHHWNTGNALFNQILSRPIAPASRDALWGTAALIGALTFSYIETSDPELSWPIKESETGDLAWLKLSDGKKAIFEIAQPMRADSAFASLREEHERLWVPSWVDEDDLGKLSGELKDLFGIESGGGTSGTGQTDNPYHIPALILSHLKDITPNHDNILNFLLFMNYLTPQFKQLLEVKDPRALMLVGWWFRRLEKGAQWWLAGRARVAAEAIRIWLKRWYGGRGGLSEVFERMGGDRKGEGEIRDEADLDGWFGNGVFMGVGDGCRTQ</sequence>
<feature type="domain" description="Zn(2)-C6 fungal-type" evidence="3">
    <location>
        <begin position="28"/>
        <end position="58"/>
    </location>
</feature>
<reference evidence="4 5" key="1">
    <citation type="submission" date="2016-07" db="EMBL/GenBank/DDBJ databases">
        <title>Pervasive Adenine N6-methylation of Active Genes in Fungi.</title>
        <authorList>
            <consortium name="DOE Joint Genome Institute"/>
            <person name="Mondo S.J."/>
            <person name="Dannebaum R.O."/>
            <person name="Kuo R.C."/>
            <person name="Labutti K."/>
            <person name="Haridas S."/>
            <person name="Kuo A."/>
            <person name="Salamov A."/>
            <person name="Ahrendt S.R."/>
            <person name="Lipzen A."/>
            <person name="Sullivan W."/>
            <person name="Andreopoulos W.B."/>
            <person name="Clum A."/>
            <person name="Lindquist E."/>
            <person name="Daum C."/>
            <person name="Ramamoorthy G.K."/>
            <person name="Gryganskyi A."/>
            <person name="Culley D."/>
            <person name="Magnuson J.K."/>
            <person name="James T.Y."/>
            <person name="O'Malley M.A."/>
            <person name="Stajich J.E."/>
            <person name="Spatafora J.W."/>
            <person name="Visel A."/>
            <person name="Grigoriev I.V."/>
        </authorList>
    </citation>
    <scope>NUCLEOTIDE SEQUENCE [LARGE SCALE GENOMIC DNA]</scope>
    <source>
        <strain evidence="4 5">CBS 115471</strain>
    </source>
</reference>
<dbReference type="Pfam" id="PF00172">
    <property type="entry name" value="Zn_clus"/>
    <property type="match status" value="1"/>
</dbReference>
<dbReference type="EMBL" id="MCFA01000049">
    <property type="protein sequence ID" value="ORY12623.1"/>
    <property type="molecule type" value="Genomic_DNA"/>
</dbReference>
<gene>
    <name evidence="4" type="ORF">BCR34DRAFT_482382</name>
</gene>
<evidence type="ECO:0000256" key="1">
    <source>
        <dbReference type="ARBA" id="ARBA00023242"/>
    </source>
</evidence>
<keyword evidence="5" id="KW-1185">Reference proteome</keyword>
<dbReference type="AlphaFoldDB" id="A0A1Y1ZQU7"/>